<sequence>MANCNWRNNFIGNIIIGDSLLERDEEIRSGIANFYEGLFREEGVGCPRVDELEFDIISVEDASCLERPFDEEEVVAALKSINGDKAPDHMPILLDSGGIRQGSTPFRFENMWLLSEGFAERVGEWWTSYSMMGKPSFVLAKKLKMLKADLRRWNSEVFGRLEFRKAKVVDAGGIQRNKSEF</sequence>
<gene>
    <name evidence="1" type="ORF">RHGRI_016754</name>
</gene>
<evidence type="ECO:0000313" key="2">
    <source>
        <dbReference type="Proteomes" id="UP000823749"/>
    </source>
</evidence>
<keyword evidence="2" id="KW-1185">Reference proteome</keyword>
<dbReference type="AlphaFoldDB" id="A0AAV6JVD0"/>
<evidence type="ECO:0000313" key="1">
    <source>
        <dbReference type="EMBL" id="KAG5544109.1"/>
    </source>
</evidence>
<protein>
    <submittedName>
        <fullName evidence="1">Uncharacterized protein</fullName>
    </submittedName>
</protein>
<reference evidence="1 2" key="1">
    <citation type="submission" date="2020-08" db="EMBL/GenBank/DDBJ databases">
        <title>Plant Genome Project.</title>
        <authorList>
            <person name="Zhang R.-G."/>
        </authorList>
    </citation>
    <scope>NUCLEOTIDE SEQUENCE [LARGE SCALE GENOMIC DNA]</scope>
    <source>
        <strain evidence="1">WSP0</strain>
        <tissue evidence="1">Leaf</tissue>
    </source>
</reference>
<organism evidence="1 2">
    <name type="scientific">Rhododendron griersonianum</name>
    <dbReference type="NCBI Taxonomy" id="479676"/>
    <lineage>
        <taxon>Eukaryota</taxon>
        <taxon>Viridiplantae</taxon>
        <taxon>Streptophyta</taxon>
        <taxon>Embryophyta</taxon>
        <taxon>Tracheophyta</taxon>
        <taxon>Spermatophyta</taxon>
        <taxon>Magnoliopsida</taxon>
        <taxon>eudicotyledons</taxon>
        <taxon>Gunneridae</taxon>
        <taxon>Pentapetalae</taxon>
        <taxon>asterids</taxon>
        <taxon>Ericales</taxon>
        <taxon>Ericaceae</taxon>
        <taxon>Ericoideae</taxon>
        <taxon>Rhodoreae</taxon>
        <taxon>Rhododendron</taxon>
    </lineage>
</organism>
<dbReference type="Proteomes" id="UP000823749">
    <property type="component" value="Chromosome 6"/>
</dbReference>
<accession>A0AAV6JVD0</accession>
<proteinExistence type="predicted"/>
<comment type="caution">
    <text evidence="1">The sequence shown here is derived from an EMBL/GenBank/DDBJ whole genome shotgun (WGS) entry which is preliminary data.</text>
</comment>
<dbReference type="EMBL" id="JACTNZ010000006">
    <property type="protein sequence ID" value="KAG5544109.1"/>
    <property type="molecule type" value="Genomic_DNA"/>
</dbReference>
<name>A0AAV6JVD0_9ERIC</name>